<name>A0ABR6ER27_9SPHI</name>
<dbReference type="PANTHER" id="PTHR33204:SF29">
    <property type="entry name" value="TRANSCRIPTIONAL REGULATOR"/>
    <property type="match status" value="1"/>
</dbReference>
<keyword evidence="3" id="KW-0804">Transcription</keyword>
<evidence type="ECO:0000259" key="5">
    <source>
        <dbReference type="PROSITE" id="PS51118"/>
    </source>
</evidence>
<evidence type="ECO:0000313" key="7">
    <source>
        <dbReference type="Proteomes" id="UP000636110"/>
    </source>
</evidence>
<dbReference type="Pfam" id="PF01638">
    <property type="entry name" value="HxlR"/>
    <property type="match status" value="1"/>
</dbReference>
<dbReference type="Gene3D" id="1.10.10.10">
    <property type="entry name" value="Winged helix-like DNA-binding domain superfamily/Winged helix DNA-binding domain"/>
    <property type="match status" value="1"/>
</dbReference>
<proteinExistence type="predicted"/>
<keyword evidence="1" id="KW-0805">Transcription regulation</keyword>
<gene>
    <name evidence="6" type="ORF">GM920_01810</name>
</gene>
<evidence type="ECO:0000256" key="3">
    <source>
        <dbReference type="ARBA" id="ARBA00023163"/>
    </source>
</evidence>
<keyword evidence="2" id="KW-0238">DNA-binding</keyword>
<organism evidence="6 7">
    <name type="scientific">Pedobacter gandavensis</name>
    <dbReference type="NCBI Taxonomy" id="2679963"/>
    <lineage>
        <taxon>Bacteria</taxon>
        <taxon>Pseudomonadati</taxon>
        <taxon>Bacteroidota</taxon>
        <taxon>Sphingobacteriia</taxon>
        <taxon>Sphingobacteriales</taxon>
        <taxon>Sphingobacteriaceae</taxon>
        <taxon>Pedobacter</taxon>
    </lineage>
</organism>
<comment type="caution">
    <text evidence="6">The sequence shown here is derived from an EMBL/GenBank/DDBJ whole genome shotgun (WGS) entry which is preliminary data.</text>
</comment>
<dbReference type="InterPro" id="IPR036390">
    <property type="entry name" value="WH_DNA-bd_sf"/>
</dbReference>
<dbReference type="InterPro" id="IPR002577">
    <property type="entry name" value="HTH_HxlR"/>
</dbReference>
<evidence type="ECO:0000313" key="6">
    <source>
        <dbReference type="EMBL" id="MBB2147637.1"/>
    </source>
</evidence>
<accession>A0ABR6ER27</accession>
<evidence type="ECO:0000256" key="1">
    <source>
        <dbReference type="ARBA" id="ARBA00023015"/>
    </source>
</evidence>
<dbReference type="EMBL" id="WNXC01000001">
    <property type="protein sequence ID" value="MBB2147637.1"/>
    <property type="molecule type" value="Genomic_DNA"/>
</dbReference>
<dbReference type="InterPro" id="IPR036388">
    <property type="entry name" value="WH-like_DNA-bd_sf"/>
</dbReference>
<protein>
    <submittedName>
        <fullName evidence="6">Transcriptional regulator</fullName>
    </submittedName>
</protein>
<keyword evidence="4" id="KW-0175">Coiled coil</keyword>
<dbReference type="SUPFAM" id="SSF46785">
    <property type="entry name" value="Winged helix' DNA-binding domain"/>
    <property type="match status" value="1"/>
</dbReference>
<feature type="domain" description="HTH hxlR-type" evidence="5">
    <location>
        <begin position="15"/>
        <end position="121"/>
    </location>
</feature>
<keyword evidence="7" id="KW-1185">Reference proteome</keyword>
<evidence type="ECO:0000256" key="4">
    <source>
        <dbReference type="SAM" id="Coils"/>
    </source>
</evidence>
<feature type="coiled-coil region" evidence="4">
    <location>
        <begin position="44"/>
        <end position="76"/>
    </location>
</feature>
<dbReference type="PANTHER" id="PTHR33204">
    <property type="entry name" value="TRANSCRIPTIONAL REGULATOR, MARR FAMILY"/>
    <property type="match status" value="1"/>
</dbReference>
<reference evidence="6 7" key="1">
    <citation type="submission" date="2019-11" db="EMBL/GenBank/DDBJ databases">
        <title>Description of Pedobacter sp. LMG 31462T.</title>
        <authorList>
            <person name="Carlier A."/>
            <person name="Qi S."/>
            <person name="Vandamme P."/>
        </authorList>
    </citation>
    <scope>NUCLEOTIDE SEQUENCE [LARGE SCALE GENOMIC DNA]</scope>
    <source>
        <strain evidence="6 7">LMG 31462</strain>
    </source>
</reference>
<sequence>MAIINDKGTKTEATCAQERLAILDTLDVLGGKWRLNIMRYLNGRMNENNTFKKMQREIENISAKMLTKELQELEMNGLVCRTPQDTRPITVSYAITEYGKTVLPLTESIAQWGLDHRTKIKEETKS</sequence>
<dbReference type="RefSeq" id="WP_182952903.1">
    <property type="nucleotide sequence ID" value="NZ_WNXC01000001.1"/>
</dbReference>
<dbReference type="PROSITE" id="PS51118">
    <property type="entry name" value="HTH_HXLR"/>
    <property type="match status" value="1"/>
</dbReference>
<dbReference type="Proteomes" id="UP000636110">
    <property type="component" value="Unassembled WGS sequence"/>
</dbReference>
<evidence type="ECO:0000256" key="2">
    <source>
        <dbReference type="ARBA" id="ARBA00023125"/>
    </source>
</evidence>